<keyword evidence="3" id="KW-1185">Reference proteome</keyword>
<accession>A0AAW1RN66</accession>
<evidence type="ECO:0000313" key="2">
    <source>
        <dbReference type="EMBL" id="KAK9835098.1"/>
    </source>
</evidence>
<name>A0AAW1RN66_9CHLO</name>
<sequence length="227" mass="23071">MSSLSPTHPYSALQAPSPGGGDGDEGEGEYEDEEEMVSRSVSGLLSIGSVLSISPSRLGAAFGSDEDDDSAPSHRSAEGSHADAASEGDTAVSAETPMSAASTLAPRDRPAGSPDSSARSSFTMDKRAAAHAAAPVSPAAPLEGAQMEAASRSPAPETSTIKAAAVAQSLQDRSDGPEGRGRTGKGKDPMTAAPTDAAGNPKGLPHMFSLKRDFWKLRGVKLKPASR</sequence>
<feature type="region of interest" description="Disordered" evidence="1">
    <location>
        <begin position="57"/>
        <end position="205"/>
    </location>
</feature>
<proteinExistence type="predicted"/>
<evidence type="ECO:0000313" key="3">
    <source>
        <dbReference type="Proteomes" id="UP001485043"/>
    </source>
</evidence>
<feature type="compositionally biased region" description="Basic and acidic residues" evidence="1">
    <location>
        <begin position="172"/>
        <end position="188"/>
    </location>
</feature>
<feature type="compositionally biased region" description="Polar residues" evidence="1">
    <location>
        <begin position="114"/>
        <end position="123"/>
    </location>
</feature>
<feature type="compositionally biased region" description="Basic and acidic residues" evidence="1">
    <location>
        <begin position="71"/>
        <end position="81"/>
    </location>
</feature>
<gene>
    <name evidence="2" type="ORF">WJX84_007526</name>
</gene>
<feature type="compositionally biased region" description="Low complexity" evidence="1">
    <location>
        <begin position="130"/>
        <end position="141"/>
    </location>
</feature>
<feature type="compositionally biased region" description="Acidic residues" evidence="1">
    <location>
        <begin position="22"/>
        <end position="35"/>
    </location>
</feature>
<dbReference type="AlphaFoldDB" id="A0AAW1RN66"/>
<comment type="caution">
    <text evidence="2">The sequence shown here is derived from an EMBL/GenBank/DDBJ whole genome shotgun (WGS) entry which is preliminary data.</text>
</comment>
<feature type="region of interest" description="Disordered" evidence="1">
    <location>
        <begin position="1"/>
        <end position="41"/>
    </location>
</feature>
<evidence type="ECO:0000256" key="1">
    <source>
        <dbReference type="SAM" id="MobiDB-lite"/>
    </source>
</evidence>
<organism evidence="2 3">
    <name type="scientific">Apatococcus fuscideae</name>
    <dbReference type="NCBI Taxonomy" id="2026836"/>
    <lineage>
        <taxon>Eukaryota</taxon>
        <taxon>Viridiplantae</taxon>
        <taxon>Chlorophyta</taxon>
        <taxon>core chlorophytes</taxon>
        <taxon>Trebouxiophyceae</taxon>
        <taxon>Chlorellales</taxon>
        <taxon>Chlorellaceae</taxon>
        <taxon>Apatococcus</taxon>
    </lineage>
</organism>
<reference evidence="2 3" key="1">
    <citation type="journal article" date="2024" name="Nat. Commun.">
        <title>Phylogenomics reveals the evolutionary origins of lichenization in chlorophyte algae.</title>
        <authorList>
            <person name="Puginier C."/>
            <person name="Libourel C."/>
            <person name="Otte J."/>
            <person name="Skaloud P."/>
            <person name="Haon M."/>
            <person name="Grisel S."/>
            <person name="Petersen M."/>
            <person name="Berrin J.G."/>
            <person name="Delaux P.M."/>
            <person name="Dal Grande F."/>
            <person name="Keller J."/>
        </authorList>
    </citation>
    <scope>NUCLEOTIDE SEQUENCE [LARGE SCALE GENOMIC DNA]</scope>
    <source>
        <strain evidence="2 3">SAG 2523</strain>
    </source>
</reference>
<dbReference type="Proteomes" id="UP001485043">
    <property type="component" value="Unassembled WGS sequence"/>
</dbReference>
<protein>
    <submittedName>
        <fullName evidence="2">Uncharacterized protein</fullName>
    </submittedName>
</protein>
<dbReference type="EMBL" id="JALJOV010002075">
    <property type="protein sequence ID" value="KAK9835098.1"/>
    <property type="molecule type" value="Genomic_DNA"/>
</dbReference>